<dbReference type="InterPro" id="IPR004821">
    <property type="entry name" value="Cyt_trans-like"/>
</dbReference>
<organism evidence="2">
    <name type="scientific">marine sediment metagenome</name>
    <dbReference type="NCBI Taxonomy" id="412755"/>
    <lineage>
        <taxon>unclassified sequences</taxon>
        <taxon>metagenomes</taxon>
        <taxon>ecological metagenomes</taxon>
    </lineage>
</organism>
<comment type="caution">
    <text evidence="2">The sequence shown here is derived from an EMBL/GenBank/DDBJ whole genome shotgun (WGS) entry which is preliminary data.</text>
</comment>
<evidence type="ECO:0000259" key="1">
    <source>
        <dbReference type="Pfam" id="PF01467"/>
    </source>
</evidence>
<dbReference type="Gene3D" id="3.90.79.10">
    <property type="entry name" value="Nucleoside Triphosphate Pyrophosphohydrolase"/>
    <property type="match status" value="1"/>
</dbReference>
<accession>A0A0F9R3I6</accession>
<feature type="non-terminal residue" evidence="2">
    <location>
        <position position="212"/>
    </location>
</feature>
<dbReference type="GO" id="GO:0003824">
    <property type="term" value="F:catalytic activity"/>
    <property type="evidence" value="ECO:0007669"/>
    <property type="project" value="InterPro"/>
</dbReference>
<dbReference type="Gene3D" id="3.40.50.620">
    <property type="entry name" value="HUPs"/>
    <property type="match status" value="1"/>
</dbReference>
<protein>
    <recommendedName>
        <fullName evidence="1">Cytidyltransferase-like domain-containing protein</fullName>
    </recommendedName>
</protein>
<dbReference type="SUPFAM" id="SSF55811">
    <property type="entry name" value="Nudix"/>
    <property type="match status" value="1"/>
</dbReference>
<dbReference type="SUPFAM" id="SSF52374">
    <property type="entry name" value="Nucleotidylyl transferase"/>
    <property type="match status" value="1"/>
</dbReference>
<feature type="domain" description="Cytidyltransferase-like" evidence="1">
    <location>
        <begin position="8"/>
        <end position="88"/>
    </location>
</feature>
<dbReference type="InterPro" id="IPR015797">
    <property type="entry name" value="NUDIX_hydrolase-like_dom_sf"/>
</dbReference>
<dbReference type="InterPro" id="IPR014729">
    <property type="entry name" value="Rossmann-like_a/b/a_fold"/>
</dbReference>
<gene>
    <name evidence="2" type="ORF">LCGC14_0942050</name>
</gene>
<reference evidence="2" key="1">
    <citation type="journal article" date="2015" name="Nature">
        <title>Complex archaea that bridge the gap between prokaryotes and eukaryotes.</title>
        <authorList>
            <person name="Spang A."/>
            <person name="Saw J.H."/>
            <person name="Jorgensen S.L."/>
            <person name="Zaremba-Niedzwiedzka K."/>
            <person name="Martijn J."/>
            <person name="Lind A.E."/>
            <person name="van Eijk R."/>
            <person name="Schleper C."/>
            <person name="Guy L."/>
            <person name="Ettema T.J."/>
        </authorList>
    </citation>
    <scope>NUCLEOTIDE SEQUENCE</scope>
</reference>
<dbReference type="AlphaFoldDB" id="A0A0F9R3I6"/>
<sequence>MNNTVGVVVGRFQIDQLHEGHILLLDYVQETHPKMLILLGVRPAEASDTNPLDYESRAKMLREYYPKATILPVVDCRNDEVWSKRVDELIQTVYGHPTEAVFHVGRDSFAPHYTGTYSIETHEFGDSDELAACKIRNEVQNEVPETRDQRHGAIYAIMNLPHRFTMMVDMCLTRGDGKGSYEILVGKKPLEDKWRLPGGHVDRGESFRQAAS</sequence>
<dbReference type="Pfam" id="PF01467">
    <property type="entry name" value="CTP_transf_like"/>
    <property type="match status" value="1"/>
</dbReference>
<evidence type="ECO:0000313" key="2">
    <source>
        <dbReference type="EMBL" id="KKN19821.1"/>
    </source>
</evidence>
<proteinExistence type="predicted"/>
<name>A0A0F9R3I6_9ZZZZ</name>
<dbReference type="EMBL" id="LAZR01003300">
    <property type="protein sequence ID" value="KKN19821.1"/>
    <property type="molecule type" value="Genomic_DNA"/>
</dbReference>